<keyword evidence="1" id="KW-0812">Transmembrane</keyword>
<protein>
    <submittedName>
        <fullName evidence="2">Uncharacterized protein</fullName>
    </submittedName>
</protein>
<evidence type="ECO:0000313" key="3">
    <source>
        <dbReference type="Proteomes" id="UP000278222"/>
    </source>
</evidence>
<feature type="transmembrane region" description="Helical" evidence="1">
    <location>
        <begin position="63"/>
        <end position="86"/>
    </location>
</feature>
<gene>
    <name evidence="2" type="ORF">EDC65_1214</name>
</gene>
<name>A0A3N1MM04_9PROT</name>
<sequence length="165" mass="17661">MDLSTLTTIHTGLSLIALAAGVPVIASLLHGRIATAWTGVFLWTAVATSVTGFIFPFNGFLPSHGVGVIALAVLVPTLAGLYLFGLRDNWRRIYAAGAVASEYFLVFVAVAQAFQKVPALRALAPTQAEPPFAIAQAIVLVVFLWLGWRVLRAARPAIVTRRVPR</sequence>
<feature type="transmembrane region" description="Helical" evidence="1">
    <location>
        <begin position="12"/>
        <end position="29"/>
    </location>
</feature>
<keyword evidence="3" id="KW-1185">Reference proteome</keyword>
<evidence type="ECO:0000313" key="2">
    <source>
        <dbReference type="EMBL" id="ROQ02026.1"/>
    </source>
</evidence>
<dbReference type="OrthoDB" id="122197at2"/>
<feature type="transmembrane region" description="Helical" evidence="1">
    <location>
        <begin position="93"/>
        <end position="114"/>
    </location>
</feature>
<dbReference type="Proteomes" id="UP000278222">
    <property type="component" value="Unassembled WGS sequence"/>
</dbReference>
<keyword evidence="1" id="KW-0472">Membrane</keyword>
<feature type="transmembrane region" description="Helical" evidence="1">
    <location>
        <begin position="134"/>
        <end position="151"/>
    </location>
</feature>
<comment type="caution">
    <text evidence="2">The sequence shown here is derived from an EMBL/GenBank/DDBJ whole genome shotgun (WGS) entry which is preliminary data.</text>
</comment>
<proteinExistence type="predicted"/>
<dbReference type="RefSeq" id="WP_123688729.1">
    <property type="nucleotide sequence ID" value="NZ_AP019700.1"/>
</dbReference>
<dbReference type="AlphaFoldDB" id="A0A3N1MM04"/>
<keyword evidence="1" id="KW-1133">Transmembrane helix</keyword>
<accession>A0A3N1MM04</accession>
<reference evidence="2 3" key="1">
    <citation type="submission" date="2018-11" db="EMBL/GenBank/DDBJ databases">
        <title>Genomic Encyclopedia of Type Strains, Phase IV (KMG-IV): sequencing the most valuable type-strain genomes for metagenomic binning, comparative biology and taxonomic classification.</title>
        <authorList>
            <person name="Goeker M."/>
        </authorList>
    </citation>
    <scope>NUCLEOTIDE SEQUENCE [LARGE SCALE GENOMIC DNA]</scope>
    <source>
        <strain evidence="2 3">DSM 5900</strain>
    </source>
</reference>
<dbReference type="EMBL" id="RJKX01000011">
    <property type="protein sequence ID" value="ROQ02026.1"/>
    <property type="molecule type" value="Genomic_DNA"/>
</dbReference>
<evidence type="ECO:0000256" key="1">
    <source>
        <dbReference type="SAM" id="Phobius"/>
    </source>
</evidence>
<feature type="transmembrane region" description="Helical" evidence="1">
    <location>
        <begin position="36"/>
        <end position="57"/>
    </location>
</feature>
<organism evidence="2 3">
    <name type="scientific">Stella humosa</name>
    <dbReference type="NCBI Taxonomy" id="94"/>
    <lineage>
        <taxon>Bacteria</taxon>
        <taxon>Pseudomonadati</taxon>
        <taxon>Pseudomonadota</taxon>
        <taxon>Alphaproteobacteria</taxon>
        <taxon>Rhodospirillales</taxon>
        <taxon>Stellaceae</taxon>
        <taxon>Stella</taxon>
    </lineage>
</organism>